<dbReference type="Proteomes" id="UP000262963">
    <property type="component" value="Segment"/>
</dbReference>
<sequence length="51" mass="5832">MSKTIKIILSVLVTMLLTISFMFIYNNTFTTSIIFVILAFILVVLLSDILY</sequence>
<organism evidence="2 3">
    <name type="scientific">Clostridium phage susfortuna</name>
    <dbReference type="NCBI Taxonomy" id="2316154"/>
    <lineage>
        <taxon>Viruses</taxon>
        <taxon>Duplodnaviria</taxon>
        <taxon>Heunggongvirae</taxon>
        <taxon>Uroviricota</taxon>
        <taxon>Caudoviricetes</taxon>
        <taxon>Guelinviridae</taxon>
        <taxon>Susfortunavirus</taxon>
        <taxon>Susfortunavirus susfortuna</taxon>
    </lineage>
</organism>
<keyword evidence="1" id="KW-1133">Transmembrane helix</keyword>
<proteinExistence type="predicted"/>
<dbReference type="EMBL" id="MH393889">
    <property type="protein sequence ID" value="AXY86165.1"/>
    <property type="molecule type" value="Genomic_DNA"/>
</dbReference>
<feature type="transmembrane region" description="Helical" evidence="1">
    <location>
        <begin position="7"/>
        <end position="25"/>
    </location>
</feature>
<keyword evidence="1" id="KW-0472">Membrane</keyword>
<keyword evidence="3" id="KW-1185">Reference proteome</keyword>
<keyword evidence="1" id="KW-0812">Transmembrane</keyword>
<name>A0A385ISW1_9CAUD</name>
<reference evidence="3" key="1">
    <citation type="submission" date="2018-05" db="EMBL/GenBank/DDBJ databases">
        <title>Novel Clostridium perfringens phage susfortuna.</title>
        <authorList>
            <person name="Kot W."/>
            <person name="Ploeger M."/>
            <person name="Pedersen J."/>
            <person name="Hansen L.H."/>
        </authorList>
    </citation>
    <scope>NUCLEOTIDE SEQUENCE [LARGE SCALE GENOMIC DNA]</scope>
</reference>
<evidence type="ECO:0000256" key="1">
    <source>
        <dbReference type="SAM" id="Phobius"/>
    </source>
</evidence>
<evidence type="ECO:0000313" key="2">
    <source>
        <dbReference type="EMBL" id="AXY86165.1"/>
    </source>
</evidence>
<gene>
    <name evidence="2" type="ORF">susfortuna_gp25</name>
</gene>
<protein>
    <submittedName>
        <fullName evidence="2">Uncharacterized protein</fullName>
    </submittedName>
</protein>
<feature type="transmembrane region" description="Helical" evidence="1">
    <location>
        <begin position="31"/>
        <end position="50"/>
    </location>
</feature>
<accession>A0A385ISW1</accession>
<evidence type="ECO:0000313" key="3">
    <source>
        <dbReference type="Proteomes" id="UP000262963"/>
    </source>
</evidence>